<dbReference type="RefSeq" id="WP_273642321.1">
    <property type="nucleotide sequence ID" value="NZ_JAQQXP010000003.1"/>
</dbReference>
<gene>
    <name evidence="2" type="ORF">OIK42_17190</name>
</gene>
<proteinExistence type="predicted"/>
<dbReference type="PANTHER" id="PTHR34219">
    <property type="entry name" value="IRON-REGULATED INNER MEMBRANE PROTEIN-RELATED"/>
    <property type="match status" value="1"/>
</dbReference>
<keyword evidence="1" id="KW-1133">Transmembrane helix</keyword>
<feature type="transmembrane region" description="Helical" evidence="1">
    <location>
        <begin position="21"/>
        <end position="45"/>
    </location>
</feature>
<feature type="transmembrane region" description="Helical" evidence="1">
    <location>
        <begin position="382"/>
        <end position="401"/>
    </location>
</feature>
<dbReference type="EMBL" id="JAQQXP010000003">
    <property type="protein sequence ID" value="MDC8832495.1"/>
    <property type="molecule type" value="Genomic_DNA"/>
</dbReference>
<feature type="transmembrane region" description="Helical" evidence="1">
    <location>
        <begin position="341"/>
        <end position="362"/>
    </location>
</feature>
<feature type="transmembrane region" description="Helical" evidence="1">
    <location>
        <begin position="147"/>
        <end position="170"/>
    </location>
</feature>
<dbReference type="PANTHER" id="PTHR34219:SF8">
    <property type="entry name" value="PEPSY DOMAIN-CONTAINING PROTEIN"/>
    <property type="match status" value="1"/>
</dbReference>
<dbReference type="Proteomes" id="UP001218788">
    <property type="component" value="Unassembled WGS sequence"/>
</dbReference>
<feature type="transmembrane region" description="Helical" evidence="1">
    <location>
        <begin position="421"/>
        <end position="442"/>
    </location>
</feature>
<dbReference type="InterPro" id="IPR005625">
    <property type="entry name" value="PepSY-ass_TM"/>
</dbReference>
<protein>
    <submittedName>
        <fullName evidence="2">PepSY-associated TM helix domain-containing protein</fullName>
    </submittedName>
</protein>
<evidence type="ECO:0000256" key="1">
    <source>
        <dbReference type="SAM" id="Phobius"/>
    </source>
</evidence>
<accession>A0ABT5L622</accession>
<keyword evidence="1" id="KW-0472">Membrane</keyword>
<evidence type="ECO:0000313" key="2">
    <source>
        <dbReference type="EMBL" id="MDC8832495.1"/>
    </source>
</evidence>
<name>A0ABT5L622_9ALTE</name>
<reference evidence="2 3" key="1">
    <citation type="submission" date="2022-10" db="EMBL/GenBank/DDBJ databases">
        <title>Alteromonas sp. chi3 Genome sequencing.</title>
        <authorList>
            <person name="Park S."/>
        </authorList>
    </citation>
    <scope>NUCLEOTIDE SEQUENCE [LARGE SCALE GENOMIC DNA]</scope>
    <source>
        <strain evidence="3">chi3</strain>
    </source>
</reference>
<organism evidence="2 3">
    <name type="scientific">Alteromonas gilva</name>
    <dbReference type="NCBI Taxonomy" id="2987522"/>
    <lineage>
        <taxon>Bacteria</taxon>
        <taxon>Pseudomonadati</taxon>
        <taxon>Pseudomonadota</taxon>
        <taxon>Gammaproteobacteria</taxon>
        <taxon>Alteromonadales</taxon>
        <taxon>Alteromonadaceae</taxon>
        <taxon>Alteromonas/Salinimonas group</taxon>
        <taxon>Alteromonas</taxon>
    </lineage>
</organism>
<dbReference type="Pfam" id="PF03929">
    <property type="entry name" value="PepSY_TM"/>
    <property type="match status" value="1"/>
</dbReference>
<sequence length="450" mass="51155">MSLSSLAKKIRLPTKKRWLDWHSFVGVTTGMLLFVICWSGTFATVSMELDWLLNPAMRVAKHQATSDDMLAAYKVTQVAMPQAKILSIDKLASEYHPLTVTIITEQKAIQHVLVDPATAEIIDTLSFLTVSRFFRDFHMSLFGFYGIGKYVVCLFSVTLLASLISGLMFYKRWWRRFWEKPKGKEPRALWSSIHRLSGLWALWFVVIMGLTGLWYLFEQSRLDMLDGTFSYTDSIKTASIRLPPPQKGVELPLETLVSSALRAMPDLDVRNITPNRGGYTYITGQTDSVLVRDRSNKIYVDPTTSDVAYAQKASDLPAYWYWSNMADPIHFGNFGGWITKMLWVIFGLVMSFLSLSGTWMYVKRNAAKSSPAGARRMAVSVYTSLIVVCLTLIMAVIRIQMLGPEIEGVRHFPNIYMSVQIFLASWTLVTVAICFSWGLWLIKSSRRVKH</sequence>
<evidence type="ECO:0000313" key="3">
    <source>
        <dbReference type="Proteomes" id="UP001218788"/>
    </source>
</evidence>
<keyword evidence="1" id="KW-0812">Transmembrane</keyword>
<keyword evidence="3" id="KW-1185">Reference proteome</keyword>
<feature type="transmembrane region" description="Helical" evidence="1">
    <location>
        <begin position="196"/>
        <end position="217"/>
    </location>
</feature>
<comment type="caution">
    <text evidence="2">The sequence shown here is derived from an EMBL/GenBank/DDBJ whole genome shotgun (WGS) entry which is preliminary data.</text>
</comment>